<dbReference type="SUPFAM" id="SSF53098">
    <property type="entry name" value="Ribonuclease H-like"/>
    <property type="match status" value="2"/>
</dbReference>
<dbReference type="Proteomes" id="UP000504624">
    <property type="component" value="Unplaced"/>
</dbReference>
<dbReference type="InterPro" id="IPR043502">
    <property type="entry name" value="DNA/RNA_pol_sf"/>
</dbReference>
<feature type="domain" description="RNase H type-1" evidence="9">
    <location>
        <begin position="514"/>
        <end position="662"/>
    </location>
</feature>
<dbReference type="Pfam" id="PF00665">
    <property type="entry name" value="rve"/>
    <property type="match status" value="1"/>
</dbReference>
<dbReference type="Gene3D" id="3.10.20.370">
    <property type="match status" value="1"/>
</dbReference>
<keyword evidence="7" id="KW-0378">Hydrolase</keyword>
<organism evidence="11 12">
    <name type="scientific">Lepidothrix coronata</name>
    <name type="common">blue-crowned manakin</name>
    <dbReference type="NCBI Taxonomy" id="321398"/>
    <lineage>
        <taxon>Eukaryota</taxon>
        <taxon>Metazoa</taxon>
        <taxon>Chordata</taxon>
        <taxon>Craniata</taxon>
        <taxon>Vertebrata</taxon>
        <taxon>Euteleostomi</taxon>
        <taxon>Archelosauria</taxon>
        <taxon>Archosauria</taxon>
        <taxon>Dinosauria</taxon>
        <taxon>Saurischia</taxon>
        <taxon>Theropoda</taxon>
        <taxon>Coelurosauria</taxon>
        <taxon>Aves</taxon>
        <taxon>Neognathae</taxon>
        <taxon>Neoaves</taxon>
        <taxon>Telluraves</taxon>
        <taxon>Australaves</taxon>
        <taxon>Passeriformes</taxon>
        <taxon>Pipridae</taxon>
        <taxon>Lepidothrix</taxon>
    </lineage>
</organism>
<dbReference type="PANTHER" id="PTHR33064">
    <property type="entry name" value="POL PROTEIN"/>
    <property type="match status" value="1"/>
</dbReference>
<evidence type="ECO:0000256" key="5">
    <source>
        <dbReference type="ARBA" id="ARBA00022722"/>
    </source>
</evidence>
<dbReference type="Gene3D" id="2.30.30.850">
    <property type="match status" value="1"/>
</dbReference>
<dbReference type="PROSITE" id="PS50994">
    <property type="entry name" value="INTEGRASE"/>
    <property type="match status" value="1"/>
</dbReference>
<dbReference type="CDD" id="cd09273">
    <property type="entry name" value="RNase_HI_RT_Bel"/>
    <property type="match status" value="1"/>
</dbReference>
<dbReference type="GO" id="GO:0004523">
    <property type="term" value="F:RNA-DNA hybrid ribonuclease activity"/>
    <property type="evidence" value="ECO:0007669"/>
    <property type="project" value="UniProtKB-EC"/>
</dbReference>
<dbReference type="InterPro" id="IPR051320">
    <property type="entry name" value="Viral_Replic_Matur_Polypro"/>
</dbReference>
<dbReference type="Pfam" id="PF18697">
    <property type="entry name" value="MLVIN_C"/>
    <property type="match status" value="1"/>
</dbReference>
<dbReference type="Gene3D" id="3.30.420.10">
    <property type="entry name" value="Ribonuclease H-like superfamily/Ribonuclease H"/>
    <property type="match status" value="2"/>
</dbReference>
<keyword evidence="5" id="KW-0540">Nuclease</keyword>
<evidence type="ECO:0000259" key="9">
    <source>
        <dbReference type="PROSITE" id="PS50879"/>
    </source>
</evidence>
<evidence type="ECO:0000256" key="4">
    <source>
        <dbReference type="ARBA" id="ARBA00022695"/>
    </source>
</evidence>
<dbReference type="InterPro" id="IPR001584">
    <property type="entry name" value="Integrase_cat-core"/>
</dbReference>
<dbReference type="Gene3D" id="3.30.70.270">
    <property type="match status" value="2"/>
</dbReference>
<dbReference type="GO" id="GO:0016779">
    <property type="term" value="F:nucleotidyltransferase activity"/>
    <property type="evidence" value="ECO:0007669"/>
    <property type="project" value="UniProtKB-KW"/>
</dbReference>
<dbReference type="GO" id="GO:0003676">
    <property type="term" value="F:nucleic acid binding"/>
    <property type="evidence" value="ECO:0007669"/>
    <property type="project" value="InterPro"/>
</dbReference>
<gene>
    <name evidence="12" type="primary">LOC108495663</name>
</gene>
<dbReference type="RefSeq" id="XP_017667104.1">
    <property type="nucleotide sequence ID" value="XM_017811615.1"/>
</dbReference>
<evidence type="ECO:0000256" key="1">
    <source>
        <dbReference type="ARBA" id="ARBA00010879"/>
    </source>
</evidence>
<dbReference type="EC" id="3.1.26.4" evidence="2"/>
<dbReference type="InterPro" id="IPR041577">
    <property type="entry name" value="RT_RNaseH_2"/>
</dbReference>
<dbReference type="InterPro" id="IPR036397">
    <property type="entry name" value="RNaseH_sf"/>
</dbReference>
<evidence type="ECO:0000313" key="11">
    <source>
        <dbReference type="Proteomes" id="UP000504624"/>
    </source>
</evidence>
<dbReference type="InterPro" id="IPR043128">
    <property type="entry name" value="Rev_trsase/Diguanyl_cyclase"/>
</dbReference>
<dbReference type="Gene3D" id="3.10.10.10">
    <property type="entry name" value="HIV Type 1 Reverse Transcriptase, subunit A, domain 1"/>
    <property type="match status" value="1"/>
</dbReference>
<proteinExistence type="inferred from homology"/>
<dbReference type="InterPro" id="IPR000477">
    <property type="entry name" value="RT_dom"/>
</dbReference>
<dbReference type="InterPro" id="IPR040643">
    <property type="entry name" value="MLVIN_C"/>
</dbReference>
<keyword evidence="6" id="KW-0255">Endonuclease</keyword>
<dbReference type="AlphaFoldDB" id="A0A6J0H033"/>
<dbReference type="Pfam" id="PF17919">
    <property type="entry name" value="RT_RNaseH_2"/>
    <property type="match status" value="1"/>
</dbReference>
<name>A0A6J0H033_9PASS</name>
<dbReference type="InterPro" id="IPR012337">
    <property type="entry name" value="RNaseH-like_sf"/>
</dbReference>
<dbReference type="InterPro" id="IPR002156">
    <property type="entry name" value="RNaseH_domain"/>
</dbReference>
<feature type="domain" description="Reverse transcriptase" evidence="8">
    <location>
        <begin position="83"/>
        <end position="272"/>
    </location>
</feature>
<keyword evidence="3" id="KW-0808">Transferase</keyword>
<keyword evidence="11" id="KW-1185">Reference proteome</keyword>
<feature type="domain" description="Integrase catalytic" evidence="10">
    <location>
        <begin position="776"/>
        <end position="933"/>
    </location>
</feature>
<dbReference type="Pfam" id="PF00075">
    <property type="entry name" value="RNase_H"/>
    <property type="match status" value="1"/>
</dbReference>
<accession>A0A6J0H033</accession>
<sequence length="1061" mass="121594">MVALGINLEVSEQQLKVKIYALTAEDENKMNPEVWYTPDTVGKLDIDPFEISITDPNKPIRIKQYPIPNEGKIGLKPTIERLLAKGLLEPCMSPHNTPILPVKKPDGTYRLVQDLREVNKRTVTRFPVVANPYTLLSQVSPEHQWYSVIDLKDGFWTCPLKEESRNYFAFEWEDPDTHRKQQLRWTALPQGFTESPNLFGQALEQLLESFKTRDGTVLVRYVDDLLIAGKDAESVREESIRLLNFLGSKGLKVSKSKLQFTEEKVRDLGHWLSKGCKRLDPERVKGILSMPTPQSKRQIRQIWGLLGYCRQWIENYSYKVKFLYEKLTKEKLVKWSDEDESKLEALKEDLMNSPVLSLPDIRKPFYLFVNVENGTAYGVLTQKWAEHKKPVGYYSKILDPVSRGWPTCLQAVVATALLVEEAMKVTFGGNLKVYTPHDIKGVLRLRAEKWLTDSRLLKYESILLNTSKLELEVTHLQNPAQFLYGEPQGNVVHDCSQVISLQTKIREDLEEEELDTGEKLYIDGSSRVVNGKRRSGYAVIDGVTFQVRESGSLQNNWSAQMCELYALLRSLQLLEGKVGTIFTDSKYAFGVVHTFGKIWEERGLTNAKGKGLVHESLIREVLKALRGPKQIAVVHVRGHQRGLKITARGNNLADAEAKRAALLVVQEQEVESECIPKSFSKQEKEKLLQAGAREEQGKWLLADGREVIPKGLARRIMNKLHEQTHWSTQALVDHFENRYVCVGAYDIAKKVLEGCLTCRKVNRGYLREKVNGGRELAKRPFERIQVDFTELPKVGRYQYLLVLVDHLTHFVEAFPTARCTAKVVSKILLEEIVPRYGVVNTIDSDRGTHFTSRVIKEVMESLGTRWEYHAPWHPQSSGRVERMNGEIKKHLTKLTLETKMTWVKCLPLALLYVRTQPRTDTGISPFEMLYGMPYEFGTPRDHPKVEDALLREYIIELMRRKQELRKKGLVTQRPPLDMAIHKFQPGDKVLIKTWKETSLTPKWEGPFVVLLTTDTAVRTAERGWTHASRVKGPVKDSEWKITSSPGDLQMRIRRVQPTDEP</sequence>
<evidence type="ECO:0000313" key="12">
    <source>
        <dbReference type="RefSeq" id="XP_017667104.1"/>
    </source>
</evidence>
<evidence type="ECO:0000256" key="7">
    <source>
        <dbReference type="ARBA" id="ARBA00022801"/>
    </source>
</evidence>
<dbReference type="PROSITE" id="PS50879">
    <property type="entry name" value="RNASE_H_1"/>
    <property type="match status" value="1"/>
</dbReference>
<evidence type="ECO:0000259" key="8">
    <source>
        <dbReference type="PROSITE" id="PS50878"/>
    </source>
</evidence>
<comment type="similarity">
    <text evidence="1">Belongs to the beta type-B retroviral polymerase family. HERV class-II K(HML-2) pol subfamily.</text>
</comment>
<dbReference type="Pfam" id="PF00078">
    <property type="entry name" value="RVT_1"/>
    <property type="match status" value="1"/>
</dbReference>
<dbReference type="Gene3D" id="1.10.340.70">
    <property type="match status" value="1"/>
</dbReference>
<dbReference type="GeneID" id="108495663"/>
<dbReference type="PROSITE" id="PS50878">
    <property type="entry name" value="RT_POL"/>
    <property type="match status" value="1"/>
</dbReference>
<dbReference type="OrthoDB" id="9950135at2759"/>
<evidence type="ECO:0000256" key="2">
    <source>
        <dbReference type="ARBA" id="ARBA00012180"/>
    </source>
</evidence>
<evidence type="ECO:0000256" key="3">
    <source>
        <dbReference type="ARBA" id="ARBA00022679"/>
    </source>
</evidence>
<keyword evidence="4" id="KW-0548">Nucleotidyltransferase</keyword>
<dbReference type="GO" id="GO:0015074">
    <property type="term" value="P:DNA integration"/>
    <property type="evidence" value="ECO:0007669"/>
    <property type="project" value="InterPro"/>
</dbReference>
<reference evidence="12" key="1">
    <citation type="submission" date="2025-08" db="UniProtKB">
        <authorList>
            <consortium name="RefSeq"/>
        </authorList>
    </citation>
    <scope>IDENTIFICATION</scope>
</reference>
<dbReference type="SUPFAM" id="SSF56672">
    <property type="entry name" value="DNA/RNA polymerases"/>
    <property type="match status" value="1"/>
</dbReference>
<evidence type="ECO:0000256" key="6">
    <source>
        <dbReference type="ARBA" id="ARBA00022759"/>
    </source>
</evidence>
<protein>
    <recommendedName>
        <fullName evidence="2">ribonuclease H</fullName>
        <ecNumber evidence="2">3.1.26.4</ecNumber>
    </recommendedName>
</protein>
<dbReference type="PANTHER" id="PTHR33064:SF37">
    <property type="entry name" value="RIBONUCLEASE H"/>
    <property type="match status" value="1"/>
</dbReference>
<evidence type="ECO:0000259" key="10">
    <source>
        <dbReference type="PROSITE" id="PS50994"/>
    </source>
</evidence>